<dbReference type="PANTHER" id="PTHR46309:SF5">
    <property type="entry name" value="GNAT FAMILY ACETYLTRANSFERASE"/>
    <property type="match status" value="1"/>
</dbReference>
<dbReference type="InterPro" id="IPR042163">
    <property type="entry name" value="PHF12"/>
</dbReference>
<evidence type="ECO:0000313" key="4">
    <source>
        <dbReference type="EMBL" id="OMO59613.1"/>
    </source>
</evidence>
<comment type="caution">
    <text evidence="4">The sequence shown here is derived from an EMBL/GenBank/DDBJ whole genome shotgun (WGS) entry which is preliminary data.</text>
</comment>
<dbReference type="Pfam" id="PF23209">
    <property type="entry name" value="IDM1_C"/>
    <property type="match status" value="2"/>
</dbReference>
<dbReference type="STRING" id="210143.A0A1R3GNE7"/>
<feature type="region of interest" description="Disordered" evidence="1">
    <location>
        <begin position="1"/>
        <end position="74"/>
    </location>
</feature>
<evidence type="ECO:0000256" key="1">
    <source>
        <dbReference type="SAM" id="MobiDB-lite"/>
    </source>
</evidence>
<dbReference type="PANTHER" id="PTHR46309">
    <property type="entry name" value="PHD FINGER PROTEIN 12"/>
    <property type="match status" value="1"/>
</dbReference>
<dbReference type="Proteomes" id="UP000188268">
    <property type="component" value="Unassembled WGS sequence"/>
</dbReference>
<dbReference type="OrthoDB" id="429143at2759"/>
<proteinExistence type="predicted"/>
<feature type="transmembrane region" description="Helical" evidence="2">
    <location>
        <begin position="288"/>
        <end position="306"/>
    </location>
</feature>
<dbReference type="GO" id="GO:0006357">
    <property type="term" value="P:regulation of transcription by RNA polymerase II"/>
    <property type="evidence" value="ECO:0007669"/>
    <property type="project" value="TreeGrafter"/>
</dbReference>
<protein>
    <recommendedName>
        <fullName evidence="3">Increased DNA methylation 1 C-terminal domain-containing protein</fullName>
    </recommendedName>
</protein>
<dbReference type="GO" id="GO:0005634">
    <property type="term" value="C:nucleus"/>
    <property type="evidence" value="ECO:0007669"/>
    <property type="project" value="TreeGrafter"/>
</dbReference>
<keyword evidence="5" id="KW-1185">Reference proteome</keyword>
<dbReference type="GO" id="GO:0003714">
    <property type="term" value="F:transcription corepressor activity"/>
    <property type="evidence" value="ECO:0007669"/>
    <property type="project" value="InterPro"/>
</dbReference>
<dbReference type="EMBL" id="AWWV01013892">
    <property type="protein sequence ID" value="OMO59613.1"/>
    <property type="molecule type" value="Genomic_DNA"/>
</dbReference>
<gene>
    <name evidence="4" type="ORF">CCACVL1_24719</name>
</gene>
<keyword evidence="2" id="KW-0812">Transmembrane</keyword>
<keyword evidence="2" id="KW-1133">Transmembrane helix</keyword>
<name>A0A1R3GNE7_COCAP</name>
<keyword evidence="2" id="KW-0472">Membrane</keyword>
<feature type="compositionally biased region" description="Polar residues" evidence="1">
    <location>
        <begin position="39"/>
        <end position="48"/>
    </location>
</feature>
<feature type="compositionally biased region" description="Basic and acidic residues" evidence="1">
    <location>
        <begin position="1"/>
        <end position="10"/>
    </location>
</feature>
<dbReference type="AlphaFoldDB" id="A0A1R3GNE7"/>
<accession>A0A1R3GNE7</accession>
<organism evidence="4 5">
    <name type="scientific">Corchorus capsularis</name>
    <name type="common">Jute</name>
    <dbReference type="NCBI Taxonomy" id="210143"/>
    <lineage>
        <taxon>Eukaryota</taxon>
        <taxon>Viridiplantae</taxon>
        <taxon>Streptophyta</taxon>
        <taxon>Embryophyta</taxon>
        <taxon>Tracheophyta</taxon>
        <taxon>Spermatophyta</taxon>
        <taxon>Magnoliopsida</taxon>
        <taxon>eudicotyledons</taxon>
        <taxon>Gunneridae</taxon>
        <taxon>Pentapetalae</taxon>
        <taxon>rosids</taxon>
        <taxon>malvids</taxon>
        <taxon>Malvales</taxon>
        <taxon>Malvaceae</taxon>
        <taxon>Grewioideae</taxon>
        <taxon>Apeibeae</taxon>
        <taxon>Corchorus</taxon>
    </lineage>
</organism>
<feature type="compositionally biased region" description="Low complexity" evidence="1">
    <location>
        <begin position="49"/>
        <end position="59"/>
    </location>
</feature>
<evidence type="ECO:0000313" key="5">
    <source>
        <dbReference type="Proteomes" id="UP000188268"/>
    </source>
</evidence>
<evidence type="ECO:0000256" key="2">
    <source>
        <dbReference type="SAM" id="Phobius"/>
    </source>
</evidence>
<sequence length="312" mass="35461">MAYNLRDRKSLNVTSGSYVEPDFDEDETEFERPPAARKPNQTNNAGTLSSSVGKQSGKGSIEEMGHKKRKGKKKMVYQEEVAKKSIRTWTKTLTVTEVKASQEDELGRLIFWSNLTRINYSGFYIVVLEKNDEVVSAATVRVHDKNLAEMPYIATSEEYRGLMSDDILIHEGSQDNSKCGGEELDMNSPTTLFCGNIESVSKYRNLGLKLKMFVAISGDVVDDMVDLVQILRRLQVEKVVIPAVEELAGMWINKFGFSPVGDEQSKQELTRYNTVTFYSSVVRLQKNAWPGFLISTWFFLFFFFLCGQKSEW</sequence>
<evidence type="ECO:0000259" key="3">
    <source>
        <dbReference type="Pfam" id="PF23209"/>
    </source>
</evidence>
<feature type="domain" description="Increased DNA methylation 1 C-terminal" evidence="3">
    <location>
        <begin position="101"/>
        <end position="161"/>
    </location>
</feature>
<feature type="domain" description="Increased DNA methylation 1 C-terminal" evidence="3">
    <location>
        <begin position="227"/>
        <end position="286"/>
    </location>
</feature>
<reference evidence="4 5" key="1">
    <citation type="submission" date="2013-09" db="EMBL/GenBank/DDBJ databases">
        <title>Corchorus capsularis genome sequencing.</title>
        <authorList>
            <person name="Alam M."/>
            <person name="Haque M.S."/>
            <person name="Islam M.S."/>
            <person name="Emdad E.M."/>
            <person name="Islam M.M."/>
            <person name="Ahmed B."/>
            <person name="Halim A."/>
            <person name="Hossen Q.M.M."/>
            <person name="Hossain M.Z."/>
            <person name="Ahmed R."/>
            <person name="Khan M.M."/>
            <person name="Islam R."/>
            <person name="Rashid M.M."/>
            <person name="Khan S.A."/>
            <person name="Rahman M.S."/>
            <person name="Alam M."/>
        </authorList>
    </citation>
    <scope>NUCLEOTIDE SEQUENCE [LARGE SCALE GENOMIC DNA]</scope>
    <source>
        <strain evidence="5">cv. CVL-1</strain>
        <tissue evidence="4">Whole seedling</tissue>
    </source>
</reference>
<dbReference type="InterPro" id="IPR056511">
    <property type="entry name" value="IDM1_C"/>
</dbReference>
<dbReference type="Gramene" id="OMO59613">
    <property type="protein sequence ID" value="OMO59613"/>
    <property type="gene ID" value="CCACVL1_24719"/>
</dbReference>